<dbReference type="Proteomes" id="UP000037387">
    <property type="component" value="Unassembled WGS sequence"/>
</dbReference>
<dbReference type="EMBL" id="ATNL01000012">
    <property type="protein sequence ID" value="KON72362.1"/>
    <property type="molecule type" value="Genomic_DNA"/>
</dbReference>
<feature type="domain" description="YbaK/aminoacyl-tRNA synthetase-associated" evidence="1">
    <location>
        <begin position="111"/>
        <end position="231"/>
    </location>
</feature>
<dbReference type="Pfam" id="PF04073">
    <property type="entry name" value="tRNA_edit"/>
    <property type="match status" value="1"/>
</dbReference>
<dbReference type="InterPro" id="IPR007214">
    <property type="entry name" value="YbaK/aa-tRNA-synth-assoc-dom"/>
</dbReference>
<dbReference type="GO" id="GO:0002161">
    <property type="term" value="F:aminoacyl-tRNA deacylase activity"/>
    <property type="evidence" value="ECO:0007669"/>
    <property type="project" value="InterPro"/>
</dbReference>
<keyword evidence="3" id="KW-1185">Reference proteome</keyword>
<dbReference type="Gene3D" id="3.90.960.10">
    <property type="entry name" value="YbaK/aminoacyl-tRNA synthetase-associated domain"/>
    <property type="match status" value="1"/>
</dbReference>
<name>A0A0M0F4N7_CELCE</name>
<dbReference type="InterPro" id="IPR036754">
    <property type="entry name" value="YbaK/aa-tRNA-synt-asso_dom_sf"/>
</dbReference>
<gene>
    <name evidence="2" type="ORF">M768_15430</name>
</gene>
<evidence type="ECO:0000313" key="3">
    <source>
        <dbReference type="Proteomes" id="UP000037387"/>
    </source>
</evidence>
<protein>
    <recommendedName>
        <fullName evidence="1">YbaK/aminoacyl-tRNA synthetase-associated domain-containing protein</fullName>
    </recommendedName>
</protein>
<evidence type="ECO:0000313" key="2">
    <source>
        <dbReference type="EMBL" id="KON72362.1"/>
    </source>
</evidence>
<organism evidence="2 3">
    <name type="scientific">Cellulosimicrobium cellulans F16</name>
    <dbReference type="NCBI Taxonomy" id="1350482"/>
    <lineage>
        <taxon>Bacteria</taxon>
        <taxon>Bacillati</taxon>
        <taxon>Actinomycetota</taxon>
        <taxon>Actinomycetes</taxon>
        <taxon>Micrococcales</taxon>
        <taxon>Promicromonosporaceae</taxon>
        <taxon>Cellulosimicrobium</taxon>
    </lineage>
</organism>
<reference evidence="2 3" key="1">
    <citation type="journal article" date="2015" name="Sci. Rep.">
        <title>Functional and structural properties of a novel cellulosome-like multienzyme complex: efficient glycoside hydrolysis of water-insoluble 7-xylosyl-10-deacetylpaclitaxel.</title>
        <authorList>
            <person name="Dou T.Y."/>
            <person name="Luan H.W."/>
            <person name="Ge G.B."/>
            <person name="Dong M.M."/>
            <person name="Zou H.F."/>
            <person name="He Y.Q."/>
            <person name="Cui P."/>
            <person name="Wang J.Y."/>
            <person name="Hao D.C."/>
            <person name="Yang S.L."/>
            <person name="Yang L."/>
        </authorList>
    </citation>
    <scope>NUCLEOTIDE SEQUENCE [LARGE SCALE GENOMIC DNA]</scope>
    <source>
        <strain evidence="2 3">F16</strain>
    </source>
</reference>
<dbReference type="AlphaFoldDB" id="A0A0M0F4N7"/>
<proteinExistence type="predicted"/>
<accession>A0A0M0F4N7</accession>
<comment type="caution">
    <text evidence="2">The sequence shown here is derived from an EMBL/GenBank/DDBJ whole genome shotgun (WGS) entry which is preliminary data.</text>
</comment>
<evidence type="ECO:0000259" key="1">
    <source>
        <dbReference type="Pfam" id="PF04073"/>
    </source>
</evidence>
<sequence>MTRTLDLYLNLFLPAGQGVAARTACGASHDRMLGGRTRLLGSRSSPARAVPGWQADAMDARTTLPTLGSLTWEPALDHLDLVAPVTADALRRWAEADPDVAALVAVTEIDPDLADTATLNAAFDLPVEASANCVVVGGARAGDERIAAAVVRAHTRADVNTRIRKLLDVRKASFLPTDRATAESGMEYGGITPVGLPDGWRVLVDSRVVTDGELALIGSGVRRSKLLLPGDLLGRLRGVEVVEDLAVPVA</sequence>
<dbReference type="SUPFAM" id="SSF55826">
    <property type="entry name" value="YbaK/ProRS associated domain"/>
    <property type="match status" value="1"/>
</dbReference>
<dbReference type="PATRIC" id="fig|1350482.3.peg.3420"/>